<feature type="transmembrane region" description="Helical" evidence="1">
    <location>
        <begin position="119"/>
        <end position="143"/>
    </location>
</feature>
<feature type="transmembrane region" description="Helical" evidence="1">
    <location>
        <begin position="231"/>
        <end position="253"/>
    </location>
</feature>
<keyword evidence="1" id="KW-0812">Transmembrane</keyword>
<evidence type="ECO:0000313" key="3">
    <source>
        <dbReference type="Proteomes" id="UP001501742"/>
    </source>
</evidence>
<feature type="transmembrane region" description="Helical" evidence="1">
    <location>
        <begin position="179"/>
        <end position="197"/>
    </location>
</feature>
<organism evidence="2 3">
    <name type="scientific">Curtobacterium herbarum</name>
    <dbReference type="NCBI Taxonomy" id="150122"/>
    <lineage>
        <taxon>Bacteria</taxon>
        <taxon>Bacillati</taxon>
        <taxon>Actinomycetota</taxon>
        <taxon>Actinomycetes</taxon>
        <taxon>Micrococcales</taxon>
        <taxon>Microbacteriaceae</taxon>
        <taxon>Curtobacterium</taxon>
    </lineage>
</organism>
<dbReference type="RefSeq" id="WP_204607069.1">
    <property type="nucleotide sequence ID" value="NZ_BAAAJX010000016.1"/>
</dbReference>
<protein>
    <submittedName>
        <fullName evidence="2">Uncharacterized protein</fullName>
    </submittedName>
</protein>
<dbReference type="Proteomes" id="UP001501742">
    <property type="component" value="Unassembled WGS sequence"/>
</dbReference>
<name>A0ABP4K6E2_9MICO</name>
<keyword evidence="3" id="KW-1185">Reference proteome</keyword>
<accession>A0ABP4K6E2</accession>
<evidence type="ECO:0000313" key="2">
    <source>
        <dbReference type="EMBL" id="GAA1494452.1"/>
    </source>
</evidence>
<proteinExistence type="predicted"/>
<reference evidence="3" key="1">
    <citation type="journal article" date="2019" name="Int. J. Syst. Evol. Microbiol.">
        <title>The Global Catalogue of Microorganisms (GCM) 10K type strain sequencing project: providing services to taxonomists for standard genome sequencing and annotation.</title>
        <authorList>
            <consortium name="The Broad Institute Genomics Platform"/>
            <consortium name="The Broad Institute Genome Sequencing Center for Infectious Disease"/>
            <person name="Wu L."/>
            <person name="Ma J."/>
        </authorList>
    </citation>
    <scope>NUCLEOTIDE SEQUENCE [LARGE SCALE GENOMIC DNA]</scope>
    <source>
        <strain evidence="3">JCM 12140</strain>
    </source>
</reference>
<evidence type="ECO:0000256" key="1">
    <source>
        <dbReference type="SAM" id="Phobius"/>
    </source>
</evidence>
<keyword evidence="1" id="KW-0472">Membrane</keyword>
<keyword evidence="1" id="KW-1133">Transmembrane helix</keyword>
<sequence>MSALDRLLVSAAVAASPLEQRAPRHEQWLADVRDAHELDLSPTAVAFGALTTALFHRRAGHRSTWGNTMTTMPGSVRSTPHTIPTIPVLLVLAAVSFLAGGLGLGLVQRYNGLAGGVPVVLLISIVLTVVPGLAVSASVLLVTGAPIRRRAMGALFVLAVTALWWSIQTGFFNPPVHPALSLGIITGAWLAVWLVVLRRPGWTWSLLLLPVLASVLVFPLSTGVYGTQLAFSVKAAVSSAITLVPFLAALLAATIAGRLSTDAPDGFVQHEEALMSNNA</sequence>
<feature type="transmembrane region" description="Helical" evidence="1">
    <location>
        <begin position="204"/>
        <end position="225"/>
    </location>
</feature>
<feature type="transmembrane region" description="Helical" evidence="1">
    <location>
        <begin position="86"/>
        <end position="107"/>
    </location>
</feature>
<gene>
    <name evidence="2" type="ORF">GCM10009627_27980</name>
</gene>
<dbReference type="EMBL" id="BAAAJX010000016">
    <property type="protein sequence ID" value="GAA1494452.1"/>
    <property type="molecule type" value="Genomic_DNA"/>
</dbReference>
<comment type="caution">
    <text evidence="2">The sequence shown here is derived from an EMBL/GenBank/DDBJ whole genome shotgun (WGS) entry which is preliminary data.</text>
</comment>
<feature type="transmembrane region" description="Helical" evidence="1">
    <location>
        <begin position="150"/>
        <end position="167"/>
    </location>
</feature>